<dbReference type="AlphaFoldDB" id="A0AAE8MJK7"/>
<organism evidence="2 3">
    <name type="scientific">Fusarium torulosum</name>
    <dbReference type="NCBI Taxonomy" id="33205"/>
    <lineage>
        <taxon>Eukaryota</taxon>
        <taxon>Fungi</taxon>
        <taxon>Dikarya</taxon>
        <taxon>Ascomycota</taxon>
        <taxon>Pezizomycotina</taxon>
        <taxon>Sordariomycetes</taxon>
        <taxon>Hypocreomycetidae</taxon>
        <taxon>Hypocreales</taxon>
        <taxon>Nectriaceae</taxon>
        <taxon>Fusarium</taxon>
    </lineage>
</organism>
<protein>
    <submittedName>
        <fullName evidence="2">Uncharacterized protein</fullName>
    </submittedName>
</protein>
<evidence type="ECO:0000313" key="2">
    <source>
        <dbReference type="EMBL" id="SPJ85442.1"/>
    </source>
</evidence>
<reference evidence="2" key="1">
    <citation type="submission" date="2018-03" db="EMBL/GenBank/DDBJ databases">
        <authorList>
            <person name="Guldener U."/>
        </authorList>
    </citation>
    <scope>NUCLEOTIDE SEQUENCE</scope>
</reference>
<comment type="caution">
    <text evidence="2">The sequence shown here is derived from an EMBL/GenBank/DDBJ whole genome shotgun (WGS) entry which is preliminary data.</text>
</comment>
<dbReference type="EMBL" id="ONZP01000471">
    <property type="protein sequence ID" value="SPJ85442.1"/>
    <property type="molecule type" value="Genomic_DNA"/>
</dbReference>
<keyword evidence="3" id="KW-1185">Reference proteome</keyword>
<gene>
    <name evidence="2" type="ORF">FTOL_11223</name>
</gene>
<evidence type="ECO:0000256" key="1">
    <source>
        <dbReference type="SAM" id="MobiDB-lite"/>
    </source>
</evidence>
<evidence type="ECO:0000313" key="3">
    <source>
        <dbReference type="Proteomes" id="UP001187734"/>
    </source>
</evidence>
<sequence>MRYFSIDEVLQSPGLTWEELCERAEKEIKGRREKYRKLQAKRTMMREKLRWDATKTEGVEALEEQNEESVMIEEGKQMGSANDETSLQSEVKAS</sequence>
<dbReference type="Proteomes" id="UP001187734">
    <property type="component" value="Unassembled WGS sequence"/>
</dbReference>
<name>A0AAE8MJK7_9HYPO</name>
<feature type="region of interest" description="Disordered" evidence="1">
    <location>
        <begin position="74"/>
        <end position="94"/>
    </location>
</feature>
<accession>A0AAE8MJK7</accession>
<proteinExistence type="predicted"/>
<feature type="compositionally biased region" description="Polar residues" evidence="1">
    <location>
        <begin position="79"/>
        <end position="94"/>
    </location>
</feature>